<comment type="caution">
    <text evidence="1">The sequence shown here is derived from an EMBL/GenBank/DDBJ whole genome shotgun (WGS) entry which is preliminary data.</text>
</comment>
<sequence length="404" mass="45430">MKWHLRRLLFAWCLLTAALSGLAYWYAGLSFRTHLGEQLQQQLPERLQLALQNRLSHGGAQPWVRERLEQDLSVIPTSGRLSLLRQCYARVEQLLDDRVTRGGGDAVKAGGDVTVRWQFGDTDRPEQARLSVGCEANIPLLVGSQGLLALMLLGGMLLLPRPLPADARAQVRALMTSGTSYRTARLLHGQLTRLNPVQRQLFSFFSQTSPLSPAQILQRLAQADMAALREEQVPWFHRALAVESLPAEGAPWLDAMDTALVAATAPERLHFDCQRLQVSIHGIQIPLSKTPFFYYLWYARLRTQGEGWVLNPPVNRPDRESAQSLIALMETHGGHAKSINDLREHGLRAKTLDQNRNKIRDELVSVLGEDLATPFLFTAERDLRSGRYRYRLGLDAANVTFLDH</sequence>
<reference evidence="1" key="1">
    <citation type="thesis" date="2020" institute="Technische Universitat Dresden" country="Dresden, Germany">
        <title>The Agarolytic System of Microbulbifer elongatus PORT2, Isolated from Batu Karas, Pangandaran West Java Indonesia.</title>
        <authorList>
            <person name="Anggraeni S.R."/>
        </authorList>
    </citation>
    <scope>NUCLEOTIDE SEQUENCE</scope>
    <source>
        <strain evidence="1">PORT2</strain>
    </source>
</reference>
<protein>
    <recommendedName>
        <fullName evidence="3">DUF2939 domain-containing protein</fullName>
    </recommendedName>
</protein>
<proteinExistence type="predicted"/>
<gene>
    <name evidence="1" type="ORF">HXX02_03405</name>
</gene>
<keyword evidence="2" id="KW-1185">Reference proteome</keyword>
<dbReference type="Proteomes" id="UP001205566">
    <property type="component" value="Unassembled WGS sequence"/>
</dbReference>
<evidence type="ECO:0008006" key="3">
    <source>
        <dbReference type="Google" id="ProtNLM"/>
    </source>
</evidence>
<name>A0ABT1NX62_9GAMM</name>
<evidence type="ECO:0000313" key="1">
    <source>
        <dbReference type="EMBL" id="MCQ3828480.1"/>
    </source>
</evidence>
<evidence type="ECO:0000313" key="2">
    <source>
        <dbReference type="Proteomes" id="UP001205566"/>
    </source>
</evidence>
<accession>A0ABT1NX62</accession>
<organism evidence="1 2">
    <name type="scientific">Microbulbifer elongatus</name>
    <dbReference type="NCBI Taxonomy" id="86173"/>
    <lineage>
        <taxon>Bacteria</taxon>
        <taxon>Pseudomonadati</taxon>
        <taxon>Pseudomonadota</taxon>
        <taxon>Gammaproteobacteria</taxon>
        <taxon>Cellvibrionales</taxon>
        <taxon>Microbulbiferaceae</taxon>
        <taxon>Microbulbifer</taxon>
    </lineage>
</organism>
<dbReference type="RefSeq" id="WP_255873316.1">
    <property type="nucleotide sequence ID" value="NZ_JACASI010000012.1"/>
</dbReference>
<dbReference type="EMBL" id="JACASI010000012">
    <property type="protein sequence ID" value="MCQ3828480.1"/>
    <property type="molecule type" value="Genomic_DNA"/>
</dbReference>